<accession>A0A645GZY7</accession>
<sequence length="146" mass="16803">MEEIIDFVQNFADKYHHLKEEDVLFMELEKHGMPREGGPVGVMLYEHDEGRAYIKNAIDGISQLKKGDNSAFADIRTNLLNYCTLLTNHIAKENNILYPMAERMLPGSILETMSLNFEEANLATANNEYHDKYLKMVDELSSIYLK</sequence>
<dbReference type="PANTHER" id="PTHR39966:SF1">
    <property type="entry name" value="HEMERYTHRIN-LIKE DOMAIN-CONTAINING PROTEIN"/>
    <property type="match status" value="1"/>
</dbReference>
<dbReference type="AlphaFoldDB" id="A0A645GZY7"/>
<organism evidence="2">
    <name type="scientific">bioreactor metagenome</name>
    <dbReference type="NCBI Taxonomy" id="1076179"/>
    <lineage>
        <taxon>unclassified sequences</taxon>
        <taxon>metagenomes</taxon>
        <taxon>ecological metagenomes</taxon>
    </lineage>
</organism>
<gene>
    <name evidence="2" type="ORF">SDC9_176644</name>
</gene>
<name>A0A645GZY7_9ZZZZ</name>
<dbReference type="PANTHER" id="PTHR39966">
    <property type="entry name" value="BLL2471 PROTEIN-RELATED"/>
    <property type="match status" value="1"/>
</dbReference>
<protein>
    <recommendedName>
        <fullName evidence="1">Hemerythrin-like domain-containing protein</fullName>
    </recommendedName>
</protein>
<feature type="domain" description="Hemerythrin-like" evidence="1">
    <location>
        <begin position="2"/>
        <end position="101"/>
    </location>
</feature>
<reference evidence="2" key="1">
    <citation type="submission" date="2019-08" db="EMBL/GenBank/DDBJ databases">
        <authorList>
            <person name="Kucharzyk K."/>
            <person name="Murdoch R.W."/>
            <person name="Higgins S."/>
            <person name="Loffler F."/>
        </authorList>
    </citation>
    <scope>NUCLEOTIDE SEQUENCE</scope>
</reference>
<evidence type="ECO:0000259" key="1">
    <source>
        <dbReference type="Pfam" id="PF01814"/>
    </source>
</evidence>
<comment type="caution">
    <text evidence="2">The sequence shown here is derived from an EMBL/GenBank/DDBJ whole genome shotgun (WGS) entry which is preliminary data.</text>
</comment>
<proteinExistence type="predicted"/>
<evidence type="ECO:0000313" key="2">
    <source>
        <dbReference type="EMBL" id="MPN29193.1"/>
    </source>
</evidence>
<dbReference type="EMBL" id="VSSQ01079766">
    <property type="protein sequence ID" value="MPN29193.1"/>
    <property type="molecule type" value="Genomic_DNA"/>
</dbReference>
<dbReference type="Pfam" id="PF01814">
    <property type="entry name" value="Hemerythrin"/>
    <property type="match status" value="1"/>
</dbReference>
<dbReference type="InterPro" id="IPR012312">
    <property type="entry name" value="Hemerythrin-like"/>
</dbReference>
<dbReference type="Gene3D" id="1.20.120.520">
    <property type="entry name" value="nmb1532 protein domain like"/>
    <property type="match status" value="1"/>
</dbReference>
<dbReference type="GO" id="GO:0005886">
    <property type="term" value="C:plasma membrane"/>
    <property type="evidence" value="ECO:0007669"/>
    <property type="project" value="TreeGrafter"/>
</dbReference>